<protein>
    <recommendedName>
        <fullName evidence="8">SH3 domain-containing protein</fullName>
    </recommendedName>
</protein>
<proteinExistence type="predicted"/>
<keyword evidence="6" id="KW-0812">Transmembrane</keyword>
<gene>
    <name evidence="9" type="ORF">BDK51DRAFT_45057</name>
</gene>
<dbReference type="InterPro" id="IPR015915">
    <property type="entry name" value="Kelch-typ_b-propeller"/>
</dbReference>
<dbReference type="PANTHER" id="PTHR46093">
    <property type="entry name" value="ACYL-COA-BINDING DOMAIN-CONTAINING PROTEIN 5"/>
    <property type="match status" value="1"/>
</dbReference>
<keyword evidence="6" id="KW-0472">Membrane</keyword>
<dbReference type="EMBL" id="KZ995700">
    <property type="protein sequence ID" value="RKO90152.1"/>
    <property type="molecule type" value="Genomic_DNA"/>
</dbReference>
<feature type="region of interest" description="Disordered" evidence="5">
    <location>
        <begin position="443"/>
        <end position="509"/>
    </location>
</feature>
<dbReference type="SUPFAM" id="SSF50044">
    <property type="entry name" value="SH3-domain"/>
    <property type="match status" value="1"/>
</dbReference>
<keyword evidence="1" id="KW-0880">Kelch repeat</keyword>
<dbReference type="PANTHER" id="PTHR46093:SF18">
    <property type="entry name" value="FIBRONECTIN TYPE-III DOMAIN-CONTAINING PROTEIN"/>
    <property type="match status" value="1"/>
</dbReference>
<dbReference type="InterPro" id="IPR036028">
    <property type="entry name" value="SH3-like_dom_sf"/>
</dbReference>
<feature type="region of interest" description="Disordered" evidence="5">
    <location>
        <begin position="522"/>
        <end position="595"/>
    </location>
</feature>
<dbReference type="PROSITE" id="PS50002">
    <property type="entry name" value="SH3"/>
    <property type="match status" value="1"/>
</dbReference>
<organism evidence="9 10">
    <name type="scientific">Blyttiomyces helicus</name>
    <dbReference type="NCBI Taxonomy" id="388810"/>
    <lineage>
        <taxon>Eukaryota</taxon>
        <taxon>Fungi</taxon>
        <taxon>Fungi incertae sedis</taxon>
        <taxon>Chytridiomycota</taxon>
        <taxon>Chytridiomycota incertae sedis</taxon>
        <taxon>Chytridiomycetes</taxon>
        <taxon>Chytridiomycetes incertae sedis</taxon>
        <taxon>Blyttiomyces</taxon>
    </lineage>
</organism>
<feature type="transmembrane region" description="Helical" evidence="6">
    <location>
        <begin position="419"/>
        <end position="439"/>
    </location>
</feature>
<feature type="signal peptide" evidence="7">
    <location>
        <begin position="1"/>
        <end position="17"/>
    </location>
</feature>
<evidence type="ECO:0000313" key="9">
    <source>
        <dbReference type="EMBL" id="RKO90152.1"/>
    </source>
</evidence>
<dbReference type="OrthoDB" id="5595608at2759"/>
<evidence type="ECO:0000256" key="7">
    <source>
        <dbReference type="SAM" id="SignalP"/>
    </source>
</evidence>
<evidence type="ECO:0000256" key="6">
    <source>
        <dbReference type="SAM" id="Phobius"/>
    </source>
</evidence>
<dbReference type="Pfam" id="PF24681">
    <property type="entry name" value="Kelch_KLHDC2_KLHL20_DRC7"/>
    <property type="match status" value="1"/>
</dbReference>
<sequence>MSLLWQLLFLTTQTVLAQQSQYIPARTQGALVTGPSSLVFVGGVLERSNASVGNAAALLLSETALVLPYRTPTLSDSVASLVPLQHSPYPLNPALAFAASCAVDVATMYCYGGQWMQIDVGLQPYDSLSYFWTMDLITYTWNAPVGYSSIGPLYSHSLVKIENSFYIFGGSQNDTTTNDLWRVPIDSLTSPTRITSSGGPSPRDSHCGANLGTDAMLVYGGENPPSYFLPDTFVFHAHNSSWSKINTAVNPRATFAACASLSDKVYLFGGSMPDINIPLNELWSFDLTSMSWTLIMNASDAGAALGPSPRESASMTTLGDRYLVVSGGYMPVLHPVPDPSFHFFDTITASWLSGPPSDFSSFAYPVTSTAPSSRPTTHSASSSSPMPPPASSAALTTPTSSSTSVKTPPSPSSSSLPTAAIAGGAAAGAILLLVGIHVVRKSRGARKDASNASSQSDGGSAGTAGLDPALATSTSLPLHAEPSSKHEKVHSGSAKKATQGFGDLPFRLSDNPAPYAPGAALWPSAPSPFEDHPAPYAPGSALRGDASSSPSGPPAPDGSFAGHLLHPSSTTLTSERDPDLPPAYHGANRRPASPPTVYRALRGYIPQNDAEVGCKLGDQIVVRQVRPDGWAEVLNVWTGQEGILSIANVDVGEDFVRDAVQKNVE</sequence>
<evidence type="ECO:0000313" key="10">
    <source>
        <dbReference type="Proteomes" id="UP000269721"/>
    </source>
</evidence>
<evidence type="ECO:0000256" key="5">
    <source>
        <dbReference type="SAM" id="MobiDB-lite"/>
    </source>
</evidence>
<feature type="compositionally biased region" description="Low complexity" evidence="5">
    <location>
        <begin position="391"/>
        <end position="417"/>
    </location>
</feature>
<feature type="region of interest" description="Disordered" evidence="5">
    <location>
        <begin position="370"/>
        <end position="417"/>
    </location>
</feature>
<evidence type="ECO:0000256" key="2">
    <source>
        <dbReference type="ARBA" id="ARBA00022443"/>
    </source>
</evidence>
<dbReference type="AlphaFoldDB" id="A0A4P9WCU3"/>
<evidence type="ECO:0000259" key="8">
    <source>
        <dbReference type="PROSITE" id="PS50002"/>
    </source>
</evidence>
<keyword evidence="7" id="KW-0732">Signal</keyword>
<evidence type="ECO:0000256" key="4">
    <source>
        <dbReference type="PROSITE-ProRule" id="PRU00192"/>
    </source>
</evidence>
<feature type="chain" id="PRO_5020739216" description="SH3 domain-containing protein" evidence="7">
    <location>
        <begin position="18"/>
        <end position="665"/>
    </location>
</feature>
<keyword evidence="6" id="KW-1133">Transmembrane helix</keyword>
<dbReference type="InterPro" id="IPR001452">
    <property type="entry name" value="SH3_domain"/>
</dbReference>
<keyword evidence="2 4" id="KW-0728">SH3 domain</keyword>
<dbReference type="Proteomes" id="UP000269721">
    <property type="component" value="Unassembled WGS sequence"/>
</dbReference>
<reference evidence="10" key="1">
    <citation type="journal article" date="2018" name="Nat. Microbiol.">
        <title>Leveraging single-cell genomics to expand the fungal tree of life.</title>
        <authorList>
            <person name="Ahrendt S.R."/>
            <person name="Quandt C.A."/>
            <person name="Ciobanu D."/>
            <person name="Clum A."/>
            <person name="Salamov A."/>
            <person name="Andreopoulos B."/>
            <person name="Cheng J.F."/>
            <person name="Woyke T."/>
            <person name="Pelin A."/>
            <person name="Henrissat B."/>
            <person name="Reynolds N.K."/>
            <person name="Benny G.L."/>
            <person name="Smith M.E."/>
            <person name="James T.Y."/>
            <person name="Grigoriev I.V."/>
        </authorList>
    </citation>
    <scope>NUCLEOTIDE SEQUENCE [LARGE SCALE GENOMIC DNA]</scope>
</reference>
<dbReference type="Gene3D" id="2.30.30.40">
    <property type="entry name" value="SH3 Domains"/>
    <property type="match status" value="1"/>
</dbReference>
<keyword evidence="10" id="KW-1185">Reference proteome</keyword>
<dbReference type="Gene3D" id="2.120.10.80">
    <property type="entry name" value="Kelch-type beta propeller"/>
    <property type="match status" value="2"/>
</dbReference>
<evidence type="ECO:0000256" key="3">
    <source>
        <dbReference type="ARBA" id="ARBA00022737"/>
    </source>
</evidence>
<name>A0A4P9WCU3_9FUNG</name>
<feature type="domain" description="SH3" evidence="8">
    <location>
        <begin position="593"/>
        <end position="654"/>
    </location>
</feature>
<accession>A0A4P9WCU3</accession>
<keyword evidence="3" id="KW-0677">Repeat</keyword>
<evidence type="ECO:0000256" key="1">
    <source>
        <dbReference type="ARBA" id="ARBA00022441"/>
    </source>
</evidence>
<feature type="compositionally biased region" description="Low complexity" evidence="5">
    <location>
        <begin position="370"/>
        <end position="384"/>
    </location>
</feature>
<dbReference type="SUPFAM" id="SSF117281">
    <property type="entry name" value="Kelch motif"/>
    <property type="match status" value="1"/>
</dbReference>